<evidence type="ECO:0000259" key="1">
    <source>
        <dbReference type="Pfam" id="PF19480"/>
    </source>
</evidence>
<gene>
    <name evidence="2" type="ORF">SAMN05444354_106245</name>
</gene>
<dbReference type="Proteomes" id="UP000182719">
    <property type="component" value="Unassembled WGS sequence"/>
</dbReference>
<dbReference type="NCBIfam" id="TIGR04366">
    <property type="entry name" value="cupin_WbuC"/>
    <property type="match status" value="1"/>
</dbReference>
<accession>A0A1H7QRH5</accession>
<proteinExistence type="predicted"/>
<evidence type="ECO:0000313" key="3">
    <source>
        <dbReference type="Proteomes" id="UP000182719"/>
    </source>
</evidence>
<dbReference type="InterPro" id="IPR027565">
    <property type="entry name" value="Cupin_WbuC"/>
</dbReference>
<keyword evidence="3" id="KW-1185">Reference proteome</keyword>
<name>A0A1H7QRH5_STIAU</name>
<dbReference type="EMBL" id="FOAP01000006">
    <property type="protein sequence ID" value="SEL50543.1"/>
    <property type="molecule type" value="Genomic_DNA"/>
</dbReference>
<dbReference type="CDD" id="cd07005">
    <property type="entry name" value="cupin_WbuC-like"/>
    <property type="match status" value="1"/>
</dbReference>
<dbReference type="AlphaFoldDB" id="A0A1H7QRH5"/>
<dbReference type="Pfam" id="PF19480">
    <property type="entry name" value="DUF6016"/>
    <property type="match status" value="1"/>
</dbReference>
<reference evidence="3" key="1">
    <citation type="submission" date="2016-10" db="EMBL/GenBank/DDBJ databases">
        <authorList>
            <person name="Varghese N."/>
            <person name="Submissions S."/>
        </authorList>
    </citation>
    <scope>NUCLEOTIDE SEQUENCE [LARGE SCALE GENOMIC DNA]</scope>
    <source>
        <strain evidence="3">DSM 17044</strain>
    </source>
</reference>
<dbReference type="InterPro" id="IPR011051">
    <property type="entry name" value="RmlC_Cupin_sf"/>
</dbReference>
<dbReference type="SUPFAM" id="SSF51182">
    <property type="entry name" value="RmlC-like cupins"/>
    <property type="match status" value="1"/>
</dbReference>
<feature type="domain" description="Cupin fold metalloprotein WbuC cupin" evidence="1">
    <location>
        <begin position="26"/>
        <end position="104"/>
    </location>
</feature>
<sequence>MVGSLPMSASSRRALDAPEGELVVLSRSLVDEVAEASRASPRRRIILPFHKVESELLHRMLNVVQPDSYVRPHRHLDPPKAEAWVVLRGALAFFTFEEDGRVRDCLALDATGERFGVDLAPGIFHSLIALAPDTVLFEVKNGPYAPASDKSFAPWAPAEGTPEAMGYMQQLRDEFRRRHGEASP</sequence>
<evidence type="ECO:0000313" key="2">
    <source>
        <dbReference type="EMBL" id="SEL50543.1"/>
    </source>
</evidence>
<dbReference type="InterPro" id="IPR046058">
    <property type="entry name" value="WbuC_cupin"/>
</dbReference>
<organism evidence="2 3">
    <name type="scientific">Stigmatella aurantiaca</name>
    <dbReference type="NCBI Taxonomy" id="41"/>
    <lineage>
        <taxon>Bacteria</taxon>
        <taxon>Pseudomonadati</taxon>
        <taxon>Myxococcota</taxon>
        <taxon>Myxococcia</taxon>
        <taxon>Myxococcales</taxon>
        <taxon>Cystobacterineae</taxon>
        <taxon>Archangiaceae</taxon>
        <taxon>Stigmatella</taxon>
    </lineage>
</organism>
<protein>
    <submittedName>
        <fullName evidence="2">Cupin fold metalloprotein, WbuC family</fullName>
    </submittedName>
</protein>